<keyword evidence="3" id="KW-0805">Transcription regulation</keyword>
<evidence type="ECO:0000256" key="5">
    <source>
        <dbReference type="ARBA" id="ARBA00023163"/>
    </source>
</evidence>
<dbReference type="OrthoDB" id="3145928at2759"/>
<keyword evidence="8" id="KW-1185">Reference proteome</keyword>
<dbReference type="RefSeq" id="XP_017994706.1">
    <property type="nucleotide sequence ID" value="XM_018142475.1"/>
</dbReference>
<protein>
    <recommendedName>
        <fullName evidence="9">Transcription factor domain-containing protein</fullName>
    </recommendedName>
</protein>
<comment type="caution">
    <text evidence="7">The sequence shown here is derived from an EMBL/GenBank/DDBJ whole genome shotgun (WGS) entry which is preliminary data.</text>
</comment>
<evidence type="ECO:0000313" key="7">
    <source>
        <dbReference type="EMBL" id="KPI34743.1"/>
    </source>
</evidence>
<keyword evidence="5" id="KW-0804">Transcription</keyword>
<dbReference type="Proteomes" id="UP000038010">
    <property type="component" value="Unassembled WGS sequence"/>
</dbReference>
<accession>A0A0N1HGT4</accession>
<dbReference type="GO" id="GO:0046872">
    <property type="term" value="F:metal ion binding"/>
    <property type="evidence" value="ECO:0007669"/>
    <property type="project" value="UniProtKB-KW"/>
</dbReference>
<keyword evidence="1" id="KW-0479">Metal-binding</keyword>
<dbReference type="PANTHER" id="PTHR36206:SF12">
    <property type="entry name" value="ASPERCRYPTIN BIOSYNTHESIS CLUSTER-SPECIFIC TRANSCRIPTION REGULATOR ATNN-RELATED"/>
    <property type="match status" value="1"/>
</dbReference>
<name>A0A0N1HGT4_9EURO</name>
<dbReference type="AlphaFoldDB" id="A0A0N1HGT4"/>
<evidence type="ECO:0000256" key="3">
    <source>
        <dbReference type="ARBA" id="ARBA00023015"/>
    </source>
</evidence>
<dbReference type="PANTHER" id="PTHR36206">
    <property type="entry name" value="ASPERCRYPTIN BIOSYNTHESIS CLUSTER-SPECIFIC TRANSCRIPTION REGULATOR ATNN-RELATED"/>
    <property type="match status" value="1"/>
</dbReference>
<evidence type="ECO:0000256" key="2">
    <source>
        <dbReference type="ARBA" id="ARBA00022833"/>
    </source>
</evidence>
<dbReference type="VEuPathDB" id="FungiDB:AB675_24"/>
<keyword evidence="4" id="KW-0238">DNA-binding</keyword>
<proteinExistence type="predicted"/>
<organism evidence="7 8">
    <name type="scientific">Cyphellophora attinorum</name>
    <dbReference type="NCBI Taxonomy" id="1664694"/>
    <lineage>
        <taxon>Eukaryota</taxon>
        <taxon>Fungi</taxon>
        <taxon>Dikarya</taxon>
        <taxon>Ascomycota</taxon>
        <taxon>Pezizomycotina</taxon>
        <taxon>Eurotiomycetes</taxon>
        <taxon>Chaetothyriomycetidae</taxon>
        <taxon>Chaetothyriales</taxon>
        <taxon>Cyphellophoraceae</taxon>
        <taxon>Cyphellophora</taxon>
    </lineage>
</organism>
<evidence type="ECO:0000256" key="6">
    <source>
        <dbReference type="ARBA" id="ARBA00023242"/>
    </source>
</evidence>
<dbReference type="InterPro" id="IPR052360">
    <property type="entry name" value="Transcr_Regulatory_Proteins"/>
</dbReference>
<evidence type="ECO:0000313" key="8">
    <source>
        <dbReference type="Proteomes" id="UP000038010"/>
    </source>
</evidence>
<dbReference type="GO" id="GO:0003677">
    <property type="term" value="F:DNA binding"/>
    <property type="evidence" value="ECO:0007669"/>
    <property type="project" value="UniProtKB-KW"/>
</dbReference>
<dbReference type="EMBL" id="LFJN01000051">
    <property type="protein sequence ID" value="KPI34743.1"/>
    <property type="molecule type" value="Genomic_DNA"/>
</dbReference>
<keyword evidence="6" id="KW-0539">Nucleus</keyword>
<evidence type="ECO:0000256" key="4">
    <source>
        <dbReference type="ARBA" id="ARBA00023125"/>
    </source>
</evidence>
<keyword evidence="2" id="KW-0862">Zinc</keyword>
<dbReference type="GeneID" id="28734249"/>
<gene>
    <name evidence="7" type="ORF">AB675_24</name>
</gene>
<sequence>MEVFHDVDAARGTQINNAIIKLDGIRAQQTVDGALQKLWDNPRRHRRTSATSMARRLDQLEAIWRAHIDKHPGCMNGPASLSPSPTPTWRVKAANLSSLCFETLRHGFCSMKDDGATWLRLIVQLSVTNAAVRAGMVLFGAVVQSASASFSCNSAHSILRRRHAALLALQKELRTTKTTSAAQVFIASVLLAASEALCGDLAGGALHLRGAFLAIGRIRAAPATSSHQSSPAPVSSTMSSFSPASECENLHALALSMDIHTAWFRLSQPPDLDPTFCPGAVQLMGTCKTTDKMAILQLLHSCYHFAYRVSPFKYMSAAYAPAALVEEQCRYLAALRSALASLRSSDLMHTKRAGDIQKNLVLRAQCLSTFIYLSTILVPYEVAYDVYNTEFADIVQACELLTRHPVNEVSVRPAFQYSLEPGIFQPCYLTAMKCRSLPIRQRAITLLSQLGCEGPWKSPQSTAVARRALQLEQIVVDGFVPERARIHGCSTFTLQLSDGTASRSFRAEFAFCNDVDRMVADGDPDDPRYWTMISEDFDIVP</sequence>
<dbReference type="STRING" id="1664694.A0A0N1HGT4"/>
<evidence type="ECO:0008006" key="9">
    <source>
        <dbReference type="Google" id="ProtNLM"/>
    </source>
</evidence>
<evidence type="ECO:0000256" key="1">
    <source>
        <dbReference type="ARBA" id="ARBA00022723"/>
    </source>
</evidence>
<reference evidence="7 8" key="1">
    <citation type="submission" date="2015-06" db="EMBL/GenBank/DDBJ databases">
        <title>Draft genome of the ant-associated black yeast Phialophora attae CBS 131958.</title>
        <authorList>
            <person name="Moreno L.F."/>
            <person name="Stielow B.J."/>
            <person name="de Hoog S."/>
            <person name="Vicente V.A."/>
            <person name="Weiss V.A."/>
            <person name="de Vries M."/>
            <person name="Cruz L.M."/>
            <person name="Souza E.M."/>
        </authorList>
    </citation>
    <scope>NUCLEOTIDE SEQUENCE [LARGE SCALE GENOMIC DNA]</scope>
    <source>
        <strain evidence="7 8">CBS 131958</strain>
    </source>
</reference>